<name>A0ABX2V9L0_9BACL</name>
<dbReference type="Pfam" id="PF13038">
    <property type="entry name" value="DUF3899"/>
    <property type="match status" value="1"/>
</dbReference>
<feature type="transmembrane region" description="Helical" evidence="1">
    <location>
        <begin position="33"/>
        <end position="53"/>
    </location>
</feature>
<dbReference type="RefSeq" id="WP_028105943.1">
    <property type="nucleotide sequence ID" value="NZ_LVVL01000001.1"/>
</dbReference>
<protein>
    <recommendedName>
        <fullName evidence="2">DUF3899 domain-containing protein</fullName>
    </recommendedName>
</protein>
<keyword evidence="1" id="KW-0812">Transmembrane</keyword>
<keyword evidence="1" id="KW-1133">Transmembrane helix</keyword>
<comment type="caution">
    <text evidence="3">The sequence shown here is derived from an EMBL/GenBank/DDBJ whole genome shotgun (WGS) entry which is preliminary data.</text>
</comment>
<gene>
    <name evidence="3" type="ORF">A3783_02920</name>
</gene>
<organism evidence="3 4">
    <name type="scientific">Exiguobacterium undae</name>
    <dbReference type="NCBI Taxonomy" id="169177"/>
    <lineage>
        <taxon>Bacteria</taxon>
        <taxon>Bacillati</taxon>
        <taxon>Bacillota</taxon>
        <taxon>Bacilli</taxon>
        <taxon>Bacillales</taxon>
        <taxon>Bacillales Family XII. Incertae Sedis</taxon>
        <taxon>Exiguobacterium</taxon>
    </lineage>
</organism>
<evidence type="ECO:0000313" key="3">
    <source>
        <dbReference type="EMBL" id="OAN14904.1"/>
    </source>
</evidence>
<evidence type="ECO:0000256" key="1">
    <source>
        <dbReference type="SAM" id="Phobius"/>
    </source>
</evidence>
<reference evidence="3 4" key="1">
    <citation type="submission" date="2016-03" db="EMBL/GenBank/DDBJ databases">
        <authorList>
            <person name="Cho S.-Y."/>
            <person name="Lim S."/>
            <person name="Kim H."/>
            <person name="Soh E.H."/>
            <person name="Moon J.S."/>
        </authorList>
    </citation>
    <scope>NUCLEOTIDE SEQUENCE [LARGE SCALE GENOMIC DNA]</scope>
    <source>
        <strain evidence="3 4">KCTC 3810</strain>
    </source>
</reference>
<feature type="transmembrane region" description="Helical" evidence="1">
    <location>
        <begin position="107"/>
        <end position="125"/>
    </location>
</feature>
<dbReference type="EMBL" id="LVVL01000001">
    <property type="protein sequence ID" value="OAN14904.1"/>
    <property type="molecule type" value="Genomic_DNA"/>
</dbReference>
<keyword evidence="4" id="KW-1185">Reference proteome</keyword>
<sequence>MSNKVVRPLLIALVLTVIYTTWAVVTDATHSFLYHLSGGLFIAGFLLLAIGFFSNMSANGFFKGITAGFKKQREAKLREVDGDYYEDEDEENEILEAKQKRASNRTLPYLSSGFLCIVVSLLISFI</sequence>
<feature type="domain" description="DUF3899" evidence="2">
    <location>
        <begin position="40"/>
        <end position="125"/>
    </location>
</feature>
<evidence type="ECO:0000313" key="4">
    <source>
        <dbReference type="Proteomes" id="UP000078447"/>
    </source>
</evidence>
<evidence type="ECO:0000259" key="2">
    <source>
        <dbReference type="Pfam" id="PF13038"/>
    </source>
</evidence>
<keyword evidence="1" id="KW-0472">Membrane</keyword>
<proteinExistence type="predicted"/>
<dbReference type="InterPro" id="IPR025007">
    <property type="entry name" value="DUF3899"/>
</dbReference>
<accession>A0ABX2V9L0</accession>
<dbReference type="Proteomes" id="UP000078447">
    <property type="component" value="Unassembled WGS sequence"/>
</dbReference>